<organism evidence="1 2">
    <name type="scientific">Dreissena polymorpha</name>
    <name type="common">Zebra mussel</name>
    <name type="synonym">Mytilus polymorpha</name>
    <dbReference type="NCBI Taxonomy" id="45954"/>
    <lineage>
        <taxon>Eukaryota</taxon>
        <taxon>Metazoa</taxon>
        <taxon>Spiralia</taxon>
        <taxon>Lophotrochozoa</taxon>
        <taxon>Mollusca</taxon>
        <taxon>Bivalvia</taxon>
        <taxon>Autobranchia</taxon>
        <taxon>Heteroconchia</taxon>
        <taxon>Euheterodonta</taxon>
        <taxon>Imparidentia</taxon>
        <taxon>Neoheterodontei</taxon>
        <taxon>Myida</taxon>
        <taxon>Dreissenoidea</taxon>
        <taxon>Dreissenidae</taxon>
        <taxon>Dreissena</taxon>
    </lineage>
</organism>
<dbReference type="EMBL" id="JAIWYP010000004">
    <property type="protein sequence ID" value="KAH3831815.1"/>
    <property type="molecule type" value="Genomic_DNA"/>
</dbReference>
<comment type="caution">
    <text evidence="1">The sequence shown here is derived from an EMBL/GenBank/DDBJ whole genome shotgun (WGS) entry which is preliminary data.</text>
</comment>
<name>A0A9D4K0L8_DREPO</name>
<gene>
    <name evidence="1" type="ORF">DPMN_105086</name>
</gene>
<dbReference type="AlphaFoldDB" id="A0A9D4K0L8"/>
<keyword evidence="2" id="KW-1185">Reference proteome</keyword>
<evidence type="ECO:0000313" key="2">
    <source>
        <dbReference type="Proteomes" id="UP000828390"/>
    </source>
</evidence>
<evidence type="ECO:0000313" key="1">
    <source>
        <dbReference type="EMBL" id="KAH3831815.1"/>
    </source>
</evidence>
<reference evidence="1" key="2">
    <citation type="submission" date="2020-11" db="EMBL/GenBank/DDBJ databases">
        <authorList>
            <person name="McCartney M.A."/>
            <person name="Auch B."/>
            <person name="Kono T."/>
            <person name="Mallez S."/>
            <person name="Becker A."/>
            <person name="Gohl D.M."/>
            <person name="Silverstein K.A.T."/>
            <person name="Koren S."/>
            <person name="Bechman K.B."/>
            <person name="Herman A."/>
            <person name="Abrahante J.E."/>
            <person name="Garbe J."/>
        </authorList>
    </citation>
    <scope>NUCLEOTIDE SEQUENCE</scope>
    <source>
        <strain evidence="1">Duluth1</strain>
        <tissue evidence="1">Whole animal</tissue>
    </source>
</reference>
<reference evidence="1" key="1">
    <citation type="journal article" date="2019" name="bioRxiv">
        <title>The Genome of the Zebra Mussel, Dreissena polymorpha: A Resource for Invasive Species Research.</title>
        <authorList>
            <person name="McCartney M.A."/>
            <person name="Auch B."/>
            <person name="Kono T."/>
            <person name="Mallez S."/>
            <person name="Zhang Y."/>
            <person name="Obille A."/>
            <person name="Becker A."/>
            <person name="Abrahante J.E."/>
            <person name="Garbe J."/>
            <person name="Badalamenti J.P."/>
            <person name="Herman A."/>
            <person name="Mangelson H."/>
            <person name="Liachko I."/>
            <person name="Sullivan S."/>
            <person name="Sone E.D."/>
            <person name="Koren S."/>
            <person name="Silverstein K.A.T."/>
            <person name="Beckman K.B."/>
            <person name="Gohl D.M."/>
        </authorList>
    </citation>
    <scope>NUCLEOTIDE SEQUENCE</scope>
    <source>
        <strain evidence="1">Duluth1</strain>
        <tissue evidence="1">Whole animal</tissue>
    </source>
</reference>
<proteinExistence type="predicted"/>
<sequence>MFNLHVSLLSGNLCRRNAFLSGLQPSLLLQGESPLEQSIMLDGNSSLIGIFEGN</sequence>
<accession>A0A9D4K0L8</accession>
<protein>
    <submittedName>
        <fullName evidence="1">Uncharacterized protein</fullName>
    </submittedName>
</protein>
<dbReference type="Proteomes" id="UP000828390">
    <property type="component" value="Unassembled WGS sequence"/>
</dbReference>